<dbReference type="STRING" id="558155.SAMN04487911_13423"/>
<gene>
    <name evidence="1" type="ORF">SAMN04487911_13423</name>
</gene>
<keyword evidence="2" id="KW-1185">Reference proteome</keyword>
<evidence type="ECO:0000313" key="1">
    <source>
        <dbReference type="EMBL" id="SHJ75255.1"/>
    </source>
</evidence>
<dbReference type="RefSeq" id="WP_072765711.1">
    <property type="nucleotide sequence ID" value="NZ_FQYX01000034.1"/>
</dbReference>
<reference evidence="1 2" key="1">
    <citation type="submission" date="2016-11" db="EMBL/GenBank/DDBJ databases">
        <authorList>
            <person name="Jaros S."/>
            <person name="Januszkiewicz K."/>
            <person name="Wedrychowicz H."/>
        </authorList>
    </citation>
    <scope>NUCLEOTIDE SEQUENCE [LARGE SCALE GENOMIC DNA]</scope>
    <source>
        <strain evidence="1 2">CGMCC 1.8863</strain>
    </source>
</reference>
<dbReference type="Proteomes" id="UP000184231">
    <property type="component" value="Unassembled WGS sequence"/>
</dbReference>
<name>A0A1M6LVT2_9FLAO</name>
<proteinExistence type="predicted"/>
<protein>
    <submittedName>
        <fullName evidence="1">Uncharacterized protein</fullName>
    </submittedName>
</protein>
<dbReference type="AlphaFoldDB" id="A0A1M6LVT2"/>
<sequence length="524" mass="56972">MKNIGKISCILLVFALMACDTDKLLSLKDDFKIAVTPDAVGDKKELHIVNALNSETTVNDVKLTIEGEYASEIFTSDGLSALKLDEGRIVIGLRHGITATEEDPIVVLAKISAEGYLDKTVEIVFDGTEVESLSIPVLEVANLPSTIKVKKESAVLAANKTAETIAVTIASADEEEALASIAIEEGSSFVDQDGAVVSGSDIALNVQSFELGTGAGNEDTGFSAINEIEEISIPGDNVLEPFSVIDINPTVNGKTVNLSEANLASMSVSVPDDGEEYEVYLKTPGNDTPEQITITEAGTGAKTASAARFGFRRYSFSWRWWGRYYIVKRIRSPYCASYPRFNVVNNGPATQYYLSIKNAQGNTVSSKLTTLFSGQTKTLAFDSRLVKNRNYTLNVTANTIDGKKELTAQRISCGQQSTVDVSVPNAKTENFDIEFSITCSKATVTLNNTVIYFKKATGKNFLPFGVVKNGVLGKTPKLEDNTEYVFSFVYQQKRQTNPIKGSKVRDIIDSYDVNEICAKIEDEM</sequence>
<organism evidence="1 2">
    <name type="scientific">Arenibacter nanhaiticus</name>
    <dbReference type="NCBI Taxonomy" id="558155"/>
    <lineage>
        <taxon>Bacteria</taxon>
        <taxon>Pseudomonadati</taxon>
        <taxon>Bacteroidota</taxon>
        <taxon>Flavobacteriia</taxon>
        <taxon>Flavobacteriales</taxon>
        <taxon>Flavobacteriaceae</taxon>
        <taxon>Arenibacter</taxon>
    </lineage>
</organism>
<dbReference type="OrthoDB" id="973569at2"/>
<dbReference type="EMBL" id="FQYX01000034">
    <property type="protein sequence ID" value="SHJ75255.1"/>
    <property type="molecule type" value="Genomic_DNA"/>
</dbReference>
<dbReference type="PROSITE" id="PS51257">
    <property type="entry name" value="PROKAR_LIPOPROTEIN"/>
    <property type="match status" value="1"/>
</dbReference>
<evidence type="ECO:0000313" key="2">
    <source>
        <dbReference type="Proteomes" id="UP000184231"/>
    </source>
</evidence>
<accession>A0A1M6LVT2</accession>